<name>A0ABP1QQJ4_9HEXA</name>
<feature type="compositionally biased region" description="Polar residues" evidence="2">
    <location>
        <begin position="211"/>
        <end position="248"/>
    </location>
</feature>
<keyword evidence="5" id="KW-1185">Reference proteome</keyword>
<feature type="compositionally biased region" description="Low complexity" evidence="2">
    <location>
        <begin position="185"/>
        <end position="197"/>
    </location>
</feature>
<dbReference type="Gene3D" id="1.10.238.10">
    <property type="entry name" value="EF-hand"/>
    <property type="match status" value="1"/>
</dbReference>
<feature type="region of interest" description="Disordered" evidence="2">
    <location>
        <begin position="1"/>
        <end position="167"/>
    </location>
</feature>
<organism evidence="4 5">
    <name type="scientific">Orchesella dallaii</name>
    <dbReference type="NCBI Taxonomy" id="48710"/>
    <lineage>
        <taxon>Eukaryota</taxon>
        <taxon>Metazoa</taxon>
        <taxon>Ecdysozoa</taxon>
        <taxon>Arthropoda</taxon>
        <taxon>Hexapoda</taxon>
        <taxon>Collembola</taxon>
        <taxon>Entomobryomorpha</taxon>
        <taxon>Entomobryoidea</taxon>
        <taxon>Orchesellidae</taxon>
        <taxon>Orchesellinae</taxon>
        <taxon>Orchesella</taxon>
    </lineage>
</organism>
<evidence type="ECO:0000313" key="4">
    <source>
        <dbReference type="EMBL" id="CAL8109774.1"/>
    </source>
</evidence>
<protein>
    <recommendedName>
        <fullName evidence="3">EF-hand domain-containing protein</fullName>
    </recommendedName>
</protein>
<feature type="compositionally biased region" description="Polar residues" evidence="2">
    <location>
        <begin position="513"/>
        <end position="532"/>
    </location>
</feature>
<dbReference type="PROSITE" id="PS00018">
    <property type="entry name" value="EF_HAND_1"/>
    <property type="match status" value="1"/>
</dbReference>
<feature type="region of interest" description="Disordered" evidence="2">
    <location>
        <begin position="331"/>
        <end position="412"/>
    </location>
</feature>
<evidence type="ECO:0000256" key="1">
    <source>
        <dbReference type="ARBA" id="ARBA00022837"/>
    </source>
</evidence>
<sequence length="912" mass="96468">MSGEVDLKKASSRSRSSYKTNTSSQLGGATPKESLASSKSALGKVDSSSKGNISSSIAPTGTTFSSSAGDSSSSIETNTAAADSTSSSINDSHSHSSSLLLSQSTSNKHAASTVPVSSNPTPLCTTTTKSKGNVVPCPFTTGEVGVNPSKGKSSATFISTASSNPAVPCEGAGVVEESLVSCARSSSGLSNSSAGNSPRIPRKEGNNNNNSITHTNVTASTDGGSSPKLTFNPSFEGNSHQNNQNPRPHSQEKTASSSSSTSLSARLSLKSLGRRRSPVRTQFTLPTSSSSAATTGTDQIPTDSISAQTNPHSVVAGGGSDVVSSSCVTVNNSGGASEPSRGFLRRSKKERGASSSASPPLIRSSTSPSQQQQNLSVTLSSSVKASSSSSSGTNPTTAGSSSTVPADPNIPWVPGTSAPITVDRAHSVKITRKILHNWRSACGRTKDRTKDLIRRWKTLPENHPDFDLPPSPGTSKKKVSSTSNLNNNSPATKKKLQGENSGGSSSGGGGGATSVSRNEQRQPSITVTNTELQSSRKSSKHQQRTENEMPVVGIGKGSLASGDGAGSGSASSAGGTNSNLGGGSSGGRLSAGMTGIGRPSISVNNSSSVVNGRTSNMDTSGAAGAHPKSSTGWTVHVWATYVQRDDLEQGLDNEEPKKPDREYLSDFQKVKLTHFFRHVLDMNHDDVISAEDFVALNQRIRHYIEWSSECIEFHILKEVHSGFLECFLNQPLDDCSVMYYCNSERETRQHVNIDEWLDVWGGLLHSARTMEALPLWLQYFPKILFQVINKSGSGTISREELRAFYTMFLGIDFRVVNETLEAIHKAMTDGGRHKITYDLFKLCFANFLLGKYPNGPGQYLFGICSPQTLECSFPIDYSALNTHPDDLEPYDPEKDKSQKAMKASSSIQSSRS</sequence>
<feature type="compositionally biased region" description="Polar residues" evidence="2">
    <location>
        <begin position="480"/>
        <end position="491"/>
    </location>
</feature>
<feature type="compositionally biased region" description="Low complexity" evidence="2">
    <location>
        <begin position="375"/>
        <end position="403"/>
    </location>
</feature>
<dbReference type="Proteomes" id="UP001642540">
    <property type="component" value="Unassembled WGS sequence"/>
</dbReference>
<feature type="compositionally biased region" description="Polar residues" evidence="2">
    <location>
        <begin position="150"/>
        <end position="165"/>
    </location>
</feature>
<dbReference type="InterPro" id="IPR018247">
    <property type="entry name" value="EF_Hand_1_Ca_BS"/>
</dbReference>
<dbReference type="InterPro" id="IPR002048">
    <property type="entry name" value="EF_hand_dom"/>
</dbReference>
<feature type="compositionally biased region" description="Gly residues" evidence="2">
    <location>
        <begin position="500"/>
        <end position="512"/>
    </location>
</feature>
<keyword evidence="1" id="KW-0106">Calcium</keyword>
<feature type="compositionally biased region" description="Low complexity" evidence="2">
    <location>
        <begin position="287"/>
        <end position="297"/>
    </location>
</feature>
<feature type="region of interest" description="Disordered" evidence="2">
    <location>
        <begin position="883"/>
        <end position="912"/>
    </location>
</feature>
<feature type="region of interest" description="Disordered" evidence="2">
    <location>
        <begin position="185"/>
        <end position="318"/>
    </location>
</feature>
<evidence type="ECO:0000256" key="2">
    <source>
        <dbReference type="SAM" id="MobiDB-lite"/>
    </source>
</evidence>
<reference evidence="4 5" key="1">
    <citation type="submission" date="2024-08" db="EMBL/GenBank/DDBJ databases">
        <authorList>
            <person name="Cucini C."/>
            <person name="Frati F."/>
        </authorList>
    </citation>
    <scope>NUCLEOTIDE SEQUENCE [LARGE SCALE GENOMIC DNA]</scope>
</reference>
<feature type="compositionally biased region" description="Basic and acidic residues" evidence="2">
    <location>
        <begin position="883"/>
        <end position="898"/>
    </location>
</feature>
<feature type="domain" description="EF-hand" evidence="3">
    <location>
        <begin position="784"/>
        <end position="811"/>
    </location>
</feature>
<feature type="compositionally biased region" description="Polar residues" evidence="2">
    <location>
        <begin position="298"/>
        <end position="312"/>
    </location>
</feature>
<evidence type="ECO:0000313" key="5">
    <source>
        <dbReference type="Proteomes" id="UP001642540"/>
    </source>
</evidence>
<feature type="compositionally biased region" description="Low complexity" evidence="2">
    <location>
        <begin position="253"/>
        <end position="271"/>
    </location>
</feature>
<feature type="compositionally biased region" description="Low complexity" evidence="2">
    <location>
        <begin position="557"/>
        <end position="579"/>
    </location>
</feature>
<proteinExistence type="predicted"/>
<evidence type="ECO:0000259" key="3">
    <source>
        <dbReference type="PROSITE" id="PS50222"/>
    </source>
</evidence>
<feature type="compositionally biased region" description="Low complexity" evidence="2">
    <location>
        <begin position="65"/>
        <end position="107"/>
    </location>
</feature>
<dbReference type="PROSITE" id="PS50222">
    <property type="entry name" value="EF_HAND_2"/>
    <property type="match status" value="1"/>
</dbReference>
<dbReference type="SUPFAM" id="SSF47473">
    <property type="entry name" value="EF-hand"/>
    <property type="match status" value="1"/>
</dbReference>
<feature type="compositionally biased region" description="Low complexity" evidence="2">
    <location>
        <begin position="13"/>
        <end position="24"/>
    </location>
</feature>
<feature type="compositionally biased region" description="Polar residues" evidence="2">
    <location>
        <begin position="108"/>
        <end position="131"/>
    </location>
</feature>
<comment type="caution">
    <text evidence="4">The sequence shown here is derived from an EMBL/GenBank/DDBJ whole genome shotgun (WGS) entry which is preliminary data.</text>
</comment>
<feature type="compositionally biased region" description="Polar residues" evidence="2">
    <location>
        <begin position="903"/>
        <end position="912"/>
    </location>
</feature>
<dbReference type="EMBL" id="CAXLJM020000041">
    <property type="protein sequence ID" value="CAL8109774.1"/>
    <property type="molecule type" value="Genomic_DNA"/>
</dbReference>
<feature type="compositionally biased region" description="Low complexity" evidence="2">
    <location>
        <begin position="353"/>
        <end position="367"/>
    </location>
</feature>
<dbReference type="InterPro" id="IPR011992">
    <property type="entry name" value="EF-hand-dom_pair"/>
</dbReference>
<gene>
    <name evidence="4" type="ORF">ODALV1_LOCUS13678</name>
</gene>
<accession>A0ABP1QQJ4</accession>
<feature type="compositionally biased region" description="Low complexity" evidence="2">
    <location>
        <begin position="602"/>
        <end position="611"/>
    </location>
</feature>
<feature type="region of interest" description="Disordered" evidence="2">
    <location>
        <begin position="460"/>
        <end position="630"/>
    </location>
</feature>